<name>A0A4U6UYL3_SETVI</name>
<feature type="compositionally biased region" description="Basic and acidic residues" evidence="1">
    <location>
        <begin position="263"/>
        <end position="282"/>
    </location>
</feature>
<keyword evidence="3" id="KW-1185">Reference proteome</keyword>
<feature type="region of interest" description="Disordered" evidence="1">
    <location>
        <begin position="179"/>
        <end position="341"/>
    </location>
</feature>
<proteinExistence type="predicted"/>
<protein>
    <submittedName>
        <fullName evidence="2">Uncharacterized protein</fullName>
    </submittedName>
</protein>
<dbReference type="EMBL" id="CM016555">
    <property type="protein sequence ID" value="TKW20464.1"/>
    <property type="molecule type" value="Genomic_DNA"/>
</dbReference>
<dbReference type="OMA" id="MNESIWE"/>
<evidence type="ECO:0000313" key="3">
    <source>
        <dbReference type="Proteomes" id="UP000298652"/>
    </source>
</evidence>
<gene>
    <name evidence="2" type="ORF">SEVIR_4G089900v2</name>
</gene>
<feature type="compositionally biased region" description="Basic residues" evidence="1">
    <location>
        <begin position="207"/>
        <end position="223"/>
    </location>
</feature>
<feature type="region of interest" description="Disordered" evidence="1">
    <location>
        <begin position="64"/>
        <end position="91"/>
    </location>
</feature>
<accession>A0A4U6UYL3</accession>
<dbReference type="Gramene" id="TKW20464">
    <property type="protein sequence ID" value="TKW20464"/>
    <property type="gene ID" value="SEVIR_4G089900v2"/>
</dbReference>
<evidence type="ECO:0000256" key="1">
    <source>
        <dbReference type="SAM" id="MobiDB-lite"/>
    </source>
</evidence>
<feature type="compositionally biased region" description="Basic and acidic residues" evidence="1">
    <location>
        <begin position="181"/>
        <end position="198"/>
    </location>
</feature>
<sequence length="365" mass="39393">MEINEAFIFPPSCKALGRLHALRASVPPCLHKCLALRGRRVPQRREQVLPPAQPDGVVARAGGRVREQLPGVPGVGPAPEDPGARRGGLEPGAGVALVVPVPVGIGDRAGEERGEADDHAVDADVAVGRHERRRLGPVRRLVERPRALAGALPRRIPRPQVRVPRPAVRAGEVAAVGAAPRHAEGYHGDVGGREHGRDGAPVVPRGARQRCHVARRKRARAQRHALVEDLPAERHPRAAAARGGPPPRRHGRSGGGPVPGRCSSREGADEVGDDRALRRGEAPVEEQVDGEVPREQRAAVVPQHDRVGLHQEQHARVERRAPRRRRSAQHDGGEDEADQQRLERLLLAPAAHGSCCARRSRSMRC</sequence>
<dbReference type="AlphaFoldDB" id="A0A4U6UYL3"/>
<dbReference type="Proteomes" id="UP000298652">
    <property type="component" value="Chromosome 4"/>
</dbReference>
<feature type="compositionally biased region" description="Basic and acidic residues" evidence="1">
    <location>
        <begin position="328"/>
        <end position="341"/>
    </location>
</feature>
<organism evidence="2 3">
    <name type="scientific">Setaria viridis</name>
    <name type="common">Green bristlegrass</name>
    <name type="synonym">Setaria italica subsp. viridis</name>
    <dbReference type="NCBI Taxonomy" id="4556"/>
    <lineage>
        <taxon>Eukaryota</taxon>
        <taxon>Viridiplantae</taxon>
        <taxon>Streptophyta</taxon>
        <taxon>Embryophyta</taxon>
        <taxon>Tracheophyta</taxon>
        <taxon>Spermatophyta</taxon>
        <taxon>Magnoliopsida</taxon>
        <taxon>Liliopsida</taxon>
        <taxon>Poales</taxon>
        <taxon>Poaceae</taxon>
        <taxon>PACMAD clade</taxon>
        <taxon>Panicoideae</taxon>
        <taxon>Panicodae</taxon>
        <taxon>Paniceae</taxon>
        <taxon>Cenchrinae</taxon>
        <taxon>Setaria</taxon>
    </lineage>
</organism>
<reference evidence="2" key="1">
    <citation type="submission" date="2019-03" db="EMBL/GenBank/DDBJ databases">
        <title>WGS assembly of Setaria viridis.</title>
        <authorList>
            <person name="Huang P."/>
            <person name="Jenkins J."/>
            <person name="Grimwood J."/>
            <person name="Barry K."/>
            <person name="Healey A."/>
            <person name="Mamidi S."/>
            <person name="Sreedasyam A."/>
            <person name="Shu S."/>
            <person name="Feldman M."/>
            <person name="Wu J."/>
            <person name="Yu Y."/>
            <person name="Chen C."/>
            <person name="Johnson J."/>
            <person name="Rokhsar D."/>
            <person name="Baxter I."/>
            <person name="Schmutz J."/>
            <person name="Brutnell T."/>
            <person name="Kellogg E."/>
        </authorList>
    </citation>
    <scope>NUCLEOTIDE SEQUENCE [LARGE SCALE GENOMIC DNA]</scope>
</reference>
<feature type="compositionally biased region" description="Basic and acidic residues" evidence="1">
    <location>
        <begin position="225"/>
        <end position="236"/>
    </location>
</feature>
<feature type="compositionally biased region" description="Basic and acidic residues" evidence="1">
    <location>
        <begin position="291"/>
        <end position="320"/>
    </location>
</feature>
<evidence type="ECO:0000313" key="2">
    <source>
        <dbReference type="EMBL" id="TKW20464.1"/>
    </source>
</evidence>